<organism evidence="6 7">
    <name type="scientific">Salinicoccus jeotgali</name>
    <dbReference type="NCBI Taxonomy" id="381634"/>
    <lineage>
        <taxon>Bacteria</taxon>
        <taxon>Bacillati</taxon>
        <taxon>Bacillota</taxon>
        <taxon>Bacilli</taxon>
        <taxon>Bacillales</taxon>
        <taxon>Staphylococcaceae</taxon>
        <taxon>Salinicoccus</taxon>
    </lineage>
</organism>
<dbReference type="InterPro" id="IPR020622">
    <property type="entry name" value="Ala_racemase_pyridoxalP-BS"/>
</dbReference>
<dbReference type="InterPro" id="IPR009006">
    <property type="entry name" value="Ala_racemase/Decarboxylase_C"/>
</dbReference>
<dbReference type="RefSeq" id="WP_344700769.1">
    <property type="nucleotide sequence ID" value="NZ_BAABCK010000011.1"/>
</dbReference>
<dbReference type="CDD" id="cd00430">
    <property type="entry name" value="PLPDE_III_AR"/>
    <property type="match status" value="1"/>
</dbReference>
<dbReference type="Pfam" id="PF01168">
    <property type="entry name" value="Ala_racemase_N"/>
    <property type="match status" value="1"/>
</dbReference>
<dbReference type="InterPro" id="IPR011079">
    <property type="entry name" value="Ala_racemase_C"/>
</dbReference>
<dbReference type="NCBIfam" id="TIGR00492">
    <property type="entry name" value="alr"/>
    <property type="match status" value="1"/>
</dbReference>
<evidence type="ECO:0000256" key="3">
    <source>
        <dbReference type="ARBA" id="ARBA00023235"/>
    </source>
</evidence>
<name>A0ABP7ECH5_9STAP</name>
<accession>A0ABP7ECH5</accession>
<feature type="domain" description="Alanine racemase C-terminal" evidence="5">
    <location>
        <begin position="244"/>
        <end position="370"/>
    </location>
</feature>
<comment type="catalytic activity">
    <reaction evidence="4">
        <text>L-alanine = D-alanine</text>
        <dbReference type="Rhea" id="RHEA:20249"/>
        <dbReference type="ChEBI" id="CHEBI:57416"/>
        <dbReference type="ChEBI" id="CHEBI:57972"/>
        <dbReference type="EC" id="5.1.1.1"/>
    </reaction>
</comment>
<dbReference type="PRINTS" id="PR00992">
    <property type="entry name" value="ALARACEMASE"/>
</dbReference>
<dbReference type="SUPFAM" id="SSF51419">
    <property type="entry name" value="PLP-binding barrel"/>
    <property type="match status" value="1"/>
</dbReference>
<protein>
    <recommendedName>
        <fullName evidence="4">Alanine racemase</fullName>
        <ecNumber evidence="4">5.1.1.1</ecNumber>
    </recommendedName>
</protein>
<comment type="similarity">
    <text evidence="4">Belongs to the alanine racemase family.</text>
</comment>
<sequence>MSEKYYRDTIVDVDLAAIGHNYKAVSGMHPDKTFIAVIKANAYGLGSTAVAEYLSHIGVGFFAVGTLDEAVELRMHGIREKILILGPIRPEDMNKAIKHRIAVTAPSYEWLKRAEEAIEDDDGKGVWVHIKVNSGMNRLGVSSVEEVKQMITLIEQSPYLTYEGLFSHLSSAEVDTERPFKEYETFKSIISHVKRPQFVHLQNSAGAFHLEADECTAMRIGISLYGYYPSDFIAGKSPVELKPSVGLVTHVVDTHILQEGDGVSYGLKYIADEKVTIATLPIGYADGFLRSRTGYEVALEDGTSCPVVGTVCMDYIMIRVPDYIELGDKVHIIAPDRQSAQSMEAYSDYVDTIPYESICKLGRRLPRLYHGAEGVRVSNEVLK</sequence>
<dbReference type="HAMAP" id="MF_01201">
    <property type="entry name" value="Ala_racemase"/>
    <property type="match status" value="1"/>
</dbReference>
<keyword evidence="2 4" id="KW-0663">Pyridoxal phosphate</keyword>
<dbReference type="Proteomes" id="UP001500920">
    <property type="component" value="Unassembled WGS sequence"/>
</dbReference>
<evidence type="ECO:0000256" key="1">
    <source>
        <dbReference type="ARBA" id="ARBA00001933"/>
    </source>
</evidence>
<dbReference type="InterPro" id="IPR000821">
    <property type="entry name" value="Ala_racemase"/>
</dbReference>
<dbReference type="EC" id="5.1.1.1" evidence="4"/>
<dbReference type="InterPro" id="IPR029066">
    <property type="entry name" value="PLP-binding_barrel"/>
</dbReference>
<dbReference type="Pfam" id="PF00842">
    <property type="entry name" value="Ala_racemase_C"/>
    <property type="match status" value="1"/>
</dbReference>
<comment type="pathway">
    <text evidence="4">Amino-acid biosynthesis; D-alanine biosynthesis; D-alanine from L-alanine: step 1/1.</text>
</comment>
<feature type="active site" description="Proton acceptor; specific for D-alanine" evidence="4">
    <location>
        <position position="39"/>
    </location>
</feature>
<reference evidence="7" key="1">
    <citation type="journal article" date="2019" name="Int. J. Syst. Evol. Microbiol.">
        <title>The Global Catalogue of Microorganisms (GCM) 10K type strain sequencing project: providing services to taxonomists for standard genome sequencing and annotation.</title>
        <authorList>
            <consortium name="The Broad Institute Genomics Platform"/>
            <consortium name="The Broad Institute Genome Sequencing Center for Infectious Disease"/>
            <person name="Wu L."/>
            <person name="Ma J."/>
        </authorList>
    </citation>
    <scope>NUCLEOTIDE SEQUENCE [LARGE SCALE GENOMIC DNA]</scope>
    <source>
        <strain evidence="7">JCM 16981</strain>
    </source>
</reference>
<dbReference type="InterPro" id="IPR001608">
    <property type="entry name" value="Ala_racemase_N"/>
</dbReference>
<dbReference type="Gene3D" id="2.40.37.10">
    <property type="entry name" value="Lyase, Ornithine Decarboxylase, Chain A, domain 1"/>
    <property type="match status" value="1"/>
</dbReference>
<evidence type="ECO:0000256" key="4">
    <source>
        <dbReference type="HAMAP-Rule" id="MF_01201"/>
    </source>
</evidence>
<keyword evidence="3 4" id="KW-0413">Isomerase</keyword>
<feature type="binding site" evidence="4">
    <location>
        <position position="313"/>
    </location>
    <ligand>
        <name>substrate</name>
    </ligand>
</feature>
<feature type="modified residue" description="N6-(pyridoxal phosphate)lysine" evidence="4">
    <location>
        <position position="39"/>
    </location>
</feature>
<proteinExistence type="inferred from homology"/>
<comment type="function">
    <text evidence="4">Catalyzes the interconversion of L-alanine and D-alanine. May also act on other amino acids.</text>
</comment>
<evidence type="ECO:0000313" key="7">
    <source>
        <dbReference type="Proteomes" id="UP001500920"/>
    </source>
</evidence>
<feature type="binding site" evidence="4">
    <location>
        <position position="138"/>
    </location>
    <ligand>
        <name>substrate</name>
    </ligand>
</feature>
<evidence type="ECO:0000313" key="6">
    <source>
        <dbReference type="EMBL" id="GAA3715306.1"/>
    </source>
</evidence>
<dbReference type="PROSITE" id="PS00395">
    <property type="entry name" value="ALANINE_RACEMASE"/>
    <property type="match status" value="1"/>
</dbReference>
<gene>
    <name evidence="6" type="primary">alr</name>
    <name evidence="6" type="ORF">GCM10022378_02120</name>
</gene>
<feature type="active site" description="Proton acceptor; specific for L-alanine" evidence="4">
    <location>
        <position position="265"/>
    </location>
</feature>
<comment type="cofactor">
    <cofactor evidence="1 4">
        <name>pyridoxal 5'-phosphate</name>
        <dbReference type="ChEBI" id="CHEBI:597326"/>
    </cofactor>
</comment>
<evidence type="ECO:0000256" key="2">
    <source>
        <dbReference type="ARBA" id="ARBA00022898"/>
    </source>
</evidence>
<dbReference type="SUPFAM" id="SSF50621">
    <property type="entry name" value="Alanine racemase C-terminal domain-like"/>
    <property type="match status" value="1"/>
</dbReference>
<comment type="caution">
    <text evidence="6">The sequence shown here is derived from an EMBL/GenBank/DDBJ whole genome shotgun (WGS) entry which is preliminary data.</text>
</comment>
<dbReference type="PANTHER" id="PTHR30511">
    <property type="entry name" value="ALANINE RACEMASE"/>
    <property type="match status" value="1"/>
</dbReference>
<dbReference type="SMART" id="SM01005">
    <property type="entry name" value="Ala_racemase_C"/>
    <property type="match status" value="1"/>
</dbReference>
<dbReference type="EMBL" id="BAABCK010000011">
    <property type="protein sequence ID" value="GAA3715306.1"/>
    <property type="molecule type" value="Genomic_DNA"/>
</dbReference>
<dbReference type="Gene3D" id="3.20.20.10">
    <property type="entry name" value="Alanine racemase"/>
    <property type="match status" value="1"/>
</dbReference>
<evidence type="ECO:0000259" key="5">
    <source>
        <dbReference type="SMART" id="SM01005"/>
    </source>
</evidence>
<keyword evidence="7" id="KW-1185">Reference proteome</keyword>
<dbReference type="PANTHER" id="PTHR30511:SF0">
    <property type="entry name" value="ALANINE RACEMASE, CATABOLIC-RELATED"/>
    <property type="match status" value="1"/>
</dbReference>